<name>A0A226GTU3_9FLAO</name>
<dbReference type="Proteomes" id="UP000198345">
    <property type="component" value="Unassembled WGS sequence"/>
</dbReference>
<protein>
    <submittedName>
        <fullName evidence="1">Uncharacterized protein</fullName>
    </submittedName>
</protein>
<reference evidence="1 2" key="1">
    <citation type="submission" date="2016-11" db="EMBL/GenBank/DDBJ databases">
        <title>Whole genomes of Flavobacteriaceae.</title>
        <authorList>
            <person name="Stine C."/>
            <person name="Li C."/>
            <person name="Tadesse D."/>
        </authorList>
    </citation>
    <scope>NUCLEOTIDE SEQUENCE [LARGE SCALE GENOMIC DNA]</scope>
    <source>
        <strain evidence="1 2">DSM 18292</strain>
    </source>
</reference>
<keyword evidence="2" id="KW-1185">Reference proteome</keyword>
<accession>A0A226GTU3</accession>
<dbReference type="AlphaFoldDB" id="A0A226GTU3"/>
<evidence type="ECO:0000313" key="2">
    <source>
        <dbReference type="Proteomes" id="UP000198345"/>
    </source>
</evidence>
<proteinExistence type="predicted"/>
<dbReference type="OrthoDB" id="1430919at2"/>
<evidence type="ECO:0000313" key="1">
    <source>
        <dbReference type="EMBL" id="OXA85462.1"/>
    </source>
</evidence>
<dbReference type="EMBL" id="MUGW01000051">
    <property type="protein sequence ID" value="OXA85462.1"/>
    <property type="molecule type" value="Genomic_DNA"/>
</dbReference>
<sequence>MKKLYIIIIITLTFNQLIVAQTGLGTPTPRGALDINRPTTNTFGLVLPTNSDTANMVNPQGGIIAEGTMMYDSQLKCARIFNGTTWSNCLVDAHPKSPIVLDCSTPGFVGTYKSSVALSGASLRVTITNNGLTTIGPLNFQNSDLTLTGVTGITVASVSPTSASFNPGQSQVITFNLTGTPVSDGVLTATLSKINLSCTNSVNVDKLVRLAFHGGHVTGSSSHSVFNSQLQNAANYGSTGTHRGNFGGFLFIDISSTLSGLSAAQLQSNYDIICIRENGMSSTNTNKIKAFVDGGGVVISLFDSQPIGNKIFTEFGGIGSTQTGGTSFTTNTNSINNGIFGDGTNTIIVGSGGNGCITSNQLPPNSTVLATGNIGPTVFITGNGGRVVFLYDDDIYRSSPISGTIIDTPQERFLHNVMSYALGKAGF</sequence>
<comment type="caution">
    <text evidence="1">The sequence shown here is derived from an EMBL/GenBank/DDBJ whole genome shotgun (WGS) entry which is preliminary data.</text>
</comment>
<dbReference type="RefSeq" id="WP_089051537.1">
    <property type="nucleotide sequence ID" value="NZ_FXTV01000005.1"/>
</dbReference>
<organism evidence="1 2">
    <name type="scientific">Flavobacterium hercynium</name>
    <dbReference type="NCBI Taxonomy" id="387094"/>
    <lineage>
        <taxon>Bacteria</taxon>
        <taxon>Pseudomonadati</taxon>
        <taxon>Bacteroidota</taxon>
        <taxon>Flavobacteriia</taxon>
        <taxon>Flavobacteriales</taxon>
        <taxon>Flavobacteriaceae</taxon>
        <taxon>Flavobacterium</taxon>
    </lineage>
</organism>
<gene>
    <name evidence="1" type="ORF">B0A66_19500</name>
</gene>